<dbReference type="EMBL" id="JAZGSY010000024">
    <property type="protein sequence ID" value="KAL1843119.1"/>
    <property type="molecule type" value="Genomic_DNA"/>
</dbReference>
<evidence type="ECO:0000313" key="1">
    <source>
        <dbReference type="EMBL" id="KAL1843119.1"/>
    </source>
</evidence>
<accession>A0ABR3VMK0</accession>
<proteinExistence type="predicted"/>
<organism evidence="1 2">
    <name type="scientific">Humicola insolens</name>
    <name type="common">Soft-rot fungus</name>
    <dbReference type="NCBI Taxonomy" id="85995"/>
    <lineage>
        <taxon>Eukaryota</taxon>
        <taxon>Fungi</taxon>
        <taxon>Dikarya</taxon>
        <taxon>Ascomycota</taxon>
        <taxon>Pezizomycotina</taxon>
        <taxon>Sordariomycetes</taxon>
        <taxon>Sordariomycetidae</taxon>
        <taxon>Sordariales</taxon>
        <taxon>Chaetomiaceae</taxon>
        <taxon>Mycothermus</taxon>
    </lineage>
</organism>
<reference evidence="1 2" key="1">
    <citation type="journal article" date="2024" name="Commun. Biol.">
        <title>Comparative genomic analysis of thermophilic fungi reveals convergent evolutionary adaptations and gene losses.</title>
        <authorList>
            <person name="Steindorff A.S."/>
            <person name="Aguilar-Pontes M.V."/>
            <person name="Robinson A.J."/>
            <person name="Andreopoulos B."/>
            <person name="LaButti K."/>
            <person name="Kuo A."/>
            <person name="Mondo S."/>
            <person name="Riley R."/>
            <person name="Otillar R."/>
            <person name="Haridas S."/>
            <person name="Lipzen A."/>
            <person name="Grimwood J."/>
            <person name="Schmutz J."/>
            <person name="Clum A."/>
            <person name="Reid I.D."/>
            <person name="Moisan M.C."/>
            <person name="Butler G."/>
            <person name="Nguyen T.T.M."/>
            <person name="Dewar K."/>
            <person name="Conant G."/>
            <person name="Drula E."/>
            <person name="Henrissat B."/>
            <person name="Hansel C."/>
            <person name="Singer S."/>
            <person name="Hutchinson M.I."/>
            <person name="de Vries R.P."/>
            <person name="Natvig D.O."/>
            <person name="Powell A.J."/>
            <person name="Tsang A."/>
            <person name="Grigoriev I.V."/>
        </authorList>
    </citation>
    <scope>NUCLEOTIDE SEQUENCE [LARGE SCALE GENOMIC DNA]</scope>
    <source>
        <strain evidence="1 2">CBS 620.91</strain>
    </source>
</reference>
<name>A0ABR3VMK0_HUMIN</name>
<dbReference type="Proteomes" id="UP001583172">
    <property type="component" value="Unassembled WGS sequence"/>
</dbReference>
<protein>
    <recommendedName>
        <fullName evidence="3">Four helix bundle protein</fullName>
    </recommendedName>
</protein>
<evidence type="ECO:0000313" key="2">
    <source>
        <dbReference type="Proteomes" id="UP001583172"/>
    </source>
</evidence>
<keyword evidence="2" id="KW-1185">Reference proteome</keyword>
<comment type="caution">
    <text evidence="1">The sequence shown here is derived from an EMBL/GenBank/DDBJ whole genome shotgun (WGS) entry which is preliminary data.</text>
</comment>
<sequence length="109" mass="12809">MPDISSDLRRSVALQVNFRDIVETAIGLHQYREFRSRQPLVEAAFEVIESGIRCKFQLERNEVSVRVAKEELKTCRSSLTNLMSQLSVFLDGRDKEEVLEKRRKIWIRI</sequence>
<gene>
    <name evidence="1" type="ORF">VTJ49DRAFT_3066</name>
</gene>
<evidence type="ECO:0008006" key="3">
    <source>
        <dbReference type="Google" id="ProtNLM"/>
    </source>
</evidence>